<evidence type="ECO:0000313" key="3">
    <source>
        <dbReference type="Proteomes" id="UP000014012"/>
    </source>
</evidence>
<dbReference type="InterPro" id="IPR005302">
    <property type="entry name" value="MoCF_Sase_C"/>
</dbReference>
<organism evidence="2 3">
    <name type="scientific">Plesiomonas shigelloides 302-73</name>
    <dbReference type="NCBI Taxonomy" id="1315976"/>
    <lineage>
        <taxon>Bacteria</taxon>
        <taxon>Pseudomonadati</taxon>
        <taxon>Pseudomonadota</taxon>
        <taxon>Gammaproteobacteria</taxon>
        <taxon>Enterobacterales</taxon>
        <taxon>Enterobacteriaceae</taxon>
        <taxon>Plesiomonas</taxon>
    </lineage>
</organism>
<dbReference type="PANTHER" id="PTHR30212">
    <property type="entry name" value="PROTEIN YIIM"/>
    <property type="match status" value="1"/>
</dbReference>
<dbReference type="RefSeq" id="WP_010864755.1">
    <property type="nucleotide sequence ID" value="NZ_KB944511.1"/>
</dbReference>
<feature type="domain" description="MOSC" evidence="1">
    <location>
        <begin position="35"/>
        <end position="171"/>
    </location>
</feature>
<keyword evidence="3" id="KW-1185">Reference proteome</keyword>
<dbReference type="Gene3D" id="2.40.33.20">
    <property type="entry name" value="PK beta-barrel domain-like"/>
    <property type="match status" value="1"/>
</dbReference>
<reference evidence="2 3" key="1">
    <citation type="journal article" date="2013" name="Genome Announc.">
        <title>Genome Sequence of Plesiomonas shigelloides Strain 302-73 (Serotype O1).</title>
        <authorList>
            <person name="Pique N."/>
            <person name="Aquilini E."/>
            <person name="Alioto T."/>
            <person name="Minana-Galbis D."/>
            <person name="Tomas J.M."/>
        </authorList>
    </citation>
    <scope>NUCLEOTIDE SEQUENCE [LARGE SCALE GENOMIC DNA]</scope>
    <source>
        <strain evidence="2 3">302-73</strain>
    </source>
</reference>
<evidence type="ECO:0000259" key="1">
    <source>
        <dbReference type="PROSITE" id="PS51340"/>
    </source>
</evidence>
<name>R8AM97_PLESH</name>
<dbReference type="AlphaFoldDB" id="R8AM97"/>
<dbReference type="PANTHER" id="PTHR30212:SF2">
    <property type="entry name" value="PROTEIN YIIM"/>
    <property type="match status" value="1"/>
</dbReference>
<gene>
    <name evidence="2" type="ORF">PLESHI_15824</name>
</gene>
<dbReference type="Pfam" id="PF03473">
    <property type="entry name" value="MOSC"/>
    <property type="match status" value="1"/>
</dbReference>
<sequence>MGSEDSEHLLDTEIQLFTGKKTETLHGLCSAIYKMPCQEAVYLSETGFQGDEQADQRHHGGPDRALHYYPAEHYAYWQACYPEVPHFHPSGFGENLSGIGLTEENCHVGDIFRLGEARVQISQPRSPCYKLNLRFDVVDLACQMQKSGRTGWLLRVLQPGWVKPGDKLILEVHGSTPLSLYHMNHIFFNEPLNHVGLVAMADCAELSASWKDKVVQRLQTGWVEDWNRRLFGHALWAREPHSSL</sequence>
<dbReference type="PATRIC" id="fig|1315976.3.peg.3023"/>
<dbReference type="Proteomes" id="UP000014012">
    <property type="component" value="Unassembled WGS sequence"/>
</dbReference>
<dbReference type="SUPFAM" id="SSF50800">
    <property type="entry name" value="PK beta-barrel domain-like"/>
    <property type="match status" value="1"/>
</dbReference>
<comment type="caution">
    <text evidence="2">The sequence shown here is derived from an EMBL/GenBank/DDBJ whole genome shotgun (WGS) entry which is preliminary data.</text>
</comment>
<dbReference type="GO" id="GO:0003824">
    <property type="term" value="F:catalytic activity"/>
    <property type="evidence" value="ECO:0007669"/>
    <property type="project" value="InterPro"/>
</dbReference>
<dbReference type="HOGENOM" id="CLU_082566_1_1_6"/>
<dbReference type="GO" id="GO:0030151">
    <property type="term" value="F:molybdenum ion binding"/>
    <property type="evidence" value="ECO:0007669"/>
    <property type="project" value="InterPro"/>
</dbReference>
<dbReference type="InterPro" id="IPR005163">
    <property type="entry name" value="Tri_helical_YiiM-like"/>
</dbReference>
<dbReference type="STRING" id="703.SAMEA2665130_02721"/>
<dbReference type="PROSITE" id="PS51340">
    <property type="entry name" value="MOSC"/>
    <property type="match status" value="1"/>
</dbReference>
<protein>
    <recommendedName>
        <fullName evidence="1">MOSC domain-containing protein</fullName>
    </recommendedName>
</protein>
<dbReference type="InterPro" id="IPR052353">
    <property type="entry name" value="Benzoxazolinone_Detox_Enz"/>
</dbReference>
<dbReference type="InterPro" id="IPR011037">
    <property type="entry name" value="Pyrv_Knase-like_insert_dom_sf"/>
</dbReference>
<dbReference type="GO" id="GO:0030170">
    <property type="term" value="F:pyridoxal phosphate binding"/>
    <property type="evidence" value="ECO:0007669"/>
    <property type="project" value="InterPro"/>
</dbReference>
<accession>R8AM97</accession>
<dbReference type="EMBL" id="AQQO01000360">
    <property type="protein sequence ID" value="EON87444.1"/>
    <property type="molecule type" value="Genomic_DNA"/>
</dbReference>
<evidence type="ECO:0000313" key="2">
    <source>
        <dbReference type="EMBL" id="EON87444.1"/>
    </source>
</evidence>
<proteinExistence type="predicted"/>
<dbReference type="Pfam" id="PF03475">
    <property type="entry name" value="YiiM_3-alpha"/>
    <property type="match status" value="1"/>
</dbReference>